<dbReference type="eggNOG" id="COG1052">
    <property type="taxonomic scope" value="Bacteria"/>
</dbReference>
<accession>A0A089J1A4</accession>
<dbReference type="InterPro" id="IPR029752">
    <property type="entry name" value="D-isomer_DH_CS1"/>
</dbReference>
<dbReference type="Proteomes" id="UP000029409">
    <property type="component" value="Chromosome"/>
</dbReference>
<evidence type="ECO:0000256" key="6">
    <source>
        <dbReference type="ARBA" id="ARBA00023027"/>
    </source>
</evidence>
<dbReference type="InterPro" id="IPR050857">
    <property type="entry name" value="D-2-hydroxyacid_DH"/>
</dbReference>
<evidence type="ECO:0000256" key="7">
    <source>
        <dbReference type="ARBA" id="ARBA00030455"/>
    </source>
</evidence>
<proteinExistence type="inferred from homology"/>
<keyword evidence="13" id="KW-1185">Reference proteome</keyword>
<name>A0A089J1A4_PAEDU</name>
<keyword evidence="5 9" id="KW-0560">Oxidoreductase</keyword>
<dbReference type="InterPro" id="IPR029753">
    <property type="entry name" value="D-isomer_DH_CS"/>
</dbReference>
<dbReference type="STRING" id="44251.PDUR_26070"/>
<dbReference type="FunFam" id="3.40.50.720:FF:000021">
    <property type="entry name" value="D-3-phosphoglycerate dehydrogenase"/>
    <property type="match status" value="1"/>
</dbReference>
<dbReference type="InterPro" id="IPR006139">
    <property type="entry name" value="D-isomer_2_OHA_DH_cat_dom"/>
</dbReference>
<comment type="function">
    <text evidence="1">Catalyzes the reversible oxidation of 3-phospho-D-glycerate to 3-phosphonooxypyruvate, the first step of the phosphorylated L-serine biosynthesis pathway. Also catalyzes the reversible oxidation of 2-hydroxyglutarate to 2-oxoglutarate.</text>
</comment>
<evidence type="ECO:0000259" key="11">
    <source>
        <dbReference type="Pfam" id="PF02826"/>
    </source>
</evidence>
<dbReference type="GO" id="GO:0016616">
    <property type="term" value="F:oxidoreductase activity, acting on the CH-OH group of donors, NAD or NADP as acceptor"/>
    <property type="evidence" value="ECO:0007669"/>
    <property type="project" value="InterPro"/>
</dbReference>
<feature type="domain" description="D-isomer specific 2-hydroxyacid dehydrogenase NAD-binding" evidence="11">
    <location>
        <begin position="112"/>
        <end position="284"/>
    </location>
</feature>
<evidence type="ECO:0000256" key="9">
    <source>
        <dbReference type="RuleBase" id="RU003719"/>
    </source>
</evidence>
<reference evidence="12 13" key="1">
    <citation type="submission" date="2014-08" db="EMBL/GenBank/DDBJ databases">
        <title>Comparative genomics of the Paenibacillus odorifer group.</title>
        <authorList>
            <person name="den Bakker H.C."/>
            <person name="Tsai Y.-C."/>
            <person name="Martin N."/>
            <person name="Korlach J."/>
            <person name="Wiedmann M."/>
        </authorList>
    </citation>
    <scope>NUCLEOTIDE SEQUENCE [LARGE SCALE GENOMIC DNA]</scope>
    <source>
        <strain evidence="12 13">DSM 1735</strain>
    </source>
</reference>
<protein>
    <recommendedName>
        <fullName evidence="7">2-oxoglutarate reductase</fullName>
        <ecNumber evidence="3">1.1.1.399</ecNumber>
    </recommendedName>
    <alternativeName>
        <fullName evidence="7">2-oxoglutarate reductase</fullName>
    </alternativeName>
</protein>
<gene>
    <name evidence="12" type="ORF">PDUR_26070</name>
</gene>
<evidence type="ECO:0000259" key="10">
    <source>
        <dbReference type="Pfam" id="PF00389"/>
    </source>
</evidence>
<dbReference type="RefSeq" id="WP_042208649.1">
    <property type="nucleotide sequence ID" value="NZ_CP009288.1"/>
</dbReference>
<evidence type="ECO:0000256" key="3">
    <source>
        <dbReference type="ARBA" id="ARBA00013001"/>
    </source>
</evidence>
<dbReference type="SUPFAM" id="SSF51735">
    <property type="entry name" value="NAD(P)-binding Rossmann-fold domains"/>
    <property type="match status" value="1"/>
</dbReference>
<dbReference type="AlphaFoldDB" id="A0A089J1A4"/>
<dbReference type="PANTHER" id="PTHR42789">
    <property type="entry name" value="D-ISOMER SPECIFIC 2-HYDROXYACID DEHYDROGENASE FAMILY PROTEIN (AFU_ORTHOLOGUE AFUA_6G10090)"/>
    <property type="match status" value="1"/>
</dbReference>
<dbReference type="OrthoDB" id="9805416at2"/>
<dbReference type="EC" id="1.1.1.399" evidence="3"/>
<sequence>MPKVVALPRSFSRSEEAKEMLLQAGFEVIWNTEGRPLKEAELIEVIKGADALITGIDEVTAKVLEAGAPTLKVVAKYGVGYDNIDVEAASRLGIPVTITPGAPTRSVAELALTLMLSVARHIPQMNAGVREGGWGRTTGSELGDKVLGVVGLGAIGAEVVKRAVAFDMKVIAYDAFVRQDMIDKYGVQYVTLQELYAQSDFITLHAPAIPETVGMINKESLAQMKKSAILINTARGDLVVEQDLYEALSSGQIAGAGLDTFIQEPPATLDIVGLPNVVTSPHVGSNTVEAGYRMAKMAAEEAIRAVNGEAPKFPVKAPVSK</sequence>
<dbReference type="PANTHER" id="PTHR42789:SF1">
    <property type="entry name" value="D-ISOMER SPECIFIC 2-HYDROXYACID DEHYDROGENASE FAMILY PROTEIN (AFU_ORTHOLOGUE AFUA_6G10090)"/>
    <property type="match status" value="1"/>
</dbReference>
<evidence type="ECO:0000313" key="13">
    <source>
        <dbReference type="Proteomes" id="UP000029409"/>
    </source>
</evidence>
<evidence type="ECO:0000313" key="12">
    <source>
        <dbReference type="EMBL" id="AIQ14959.1"/>
    </source>
</evidence>
<dbReference type="EMBL" id="CP009288">
    <property type="protein sequence ID" value="AIQ14959.1"/>
    <property type="molecule type" value="Genomic_DNA"/>
</dbReference>
<keyword evidence="4" id="KW-0028">Amino-acid biosynthesis</keyword>
<evidence type="ECO:0000256" key="5">
    <source>
        <dbReference type="ARBA" id="ARBA00023002"/>
    </source>
</evidence>
<dbReference type="Pfam" id="PF02826">
    <property type="entry name" value="2-Hacid_dh_C"/>
    <property type="match status" value="1"/>
</dbReference>
<keyword evidence="6" id="KW-0520">NAD</keyword>
<dbReference type="KEGG" id="pdu:PDUR_26070"/>
<feature type="domain" description="D-isomer specific 2-hydroxyacid dehydrogenase catalytic" evidence="10">
    <location>
        <begin position="14"/>
        <end position="315"/>
    </location>
</feature>
<dbReference type="SUPFAM" id="SSF52283">
    <property type="entry name" value="Formate/glycerate dehydrogenase catalytic domain-like"/>
    <property type="match status" value="1"/>
</dbReference>
<evidence type="ECO:0000256" key="4">
    <source>
        <dbReference type="ARBA" id="ARBA00022605"/>
    </source>
</evidence>
<evidence type="ECO:0000256" key="1">
    <source>
        <dbReference type="ARBA" id="ARBA00003800"/>
    </source>
</evidence>
<evidence type="ECO:0000256" key="2">
    <source>
        <dbReference type="ARBA" id="ARBA00005854"/>
    </source>
</evidence>
<dbReference type="PROSITE" id="PS00671">
    <property type="entry name" value="D_2_HYDROXYACID_DH_3"/>
    <property type="match status" value="1"/>
</dbReference>
<dbReference type="CDD" id="cd12172">
    <property type="entry name" value="PGDH_like_2"/>
    <property type="match status" value="1"/>
</dbReference>
<dbReference type="PROSITE" id="PS00670">
    <property type="entry name" value="D_2_HYDROXYACID_DH_2"/>
    <property type="match status" value="1"/>
</dbReference>
<comment type="catalytic activity">
    <reaction evidence="8">
        <text>(R)-2-hydroxyglutarate + NAD(+) = 2-oxoglutarate + NADH + H(+)</text>
        <dbReference type="Rhea" id="RHEA:49612"/>
        <dbReference type="ChEBI" id="CHEBI:15378"/>
        <dbReference type="ChEBI" id="CHEBI:15801"/>
        <dbReference type="ChEBI" id="CHEBI:16810"/>
        <dbReference type="ChEBI" id="CHEBI:57540"/>
        <dbReference type="ChEBI" id="CHEBI:57945"/>
        <dbReference type="EC" id="1.1.1.399"/>
    </reaction>
</comment>
<dbReference type="GO" id="GO:0008652">
    <property type="term" value="P:amino acid biosynthetic process"/>
    <property type="evidence" value="ECO:0007669"/>
    <property type="project" value="UniProtKB-KW"/>
</dbReference>
<dbReference type="Gene3D" id="3.40.50.720">
    <property type="entry name" value="NAD(P)-binding Rossmann-like Domain"/>
    <property type="match status" value="2"/>
</dbReference>
<dbReference type="Pfam" id="PF00389">
    <property type="entry name" value="2-Hacid_dh"/>
    <property type="match status" value="1"/>
</dbReference>
<evidence type="ECO:0000256" key="8">
    <source>
        <dbReference type="ARBA" id="ARBA00048126"/>
    </source>
</evidence>
<dbReference type="InterPro" id="IPR006140">
    <property type="entry name" value="D-isomer_DH_NAD-bd"/>
</dbReference>
<organism evidence="12 13">
    <name type="scientific">Paenibacillus durus</name>
    <name type="common">Paenibacillus azotofixans</name>
    <dbReference type="NCBI Taxonomy" id="44251"/>
    <lineage>
        <taxon>Bacteria</taxon>
        <taxon>Bacillati</taxon>
        <taxon>Bacillota</taxon>
        <taxon>Bacilli</taxon>
        <taxon>Bacillales</taxon>
        <taxon>Paenibacillaceae</taxon>
        <taxon>Paenibacillus</taxon>
    </lineage>
</organism>
<dbReference type="PROSITE" id="PS00065">
    <property type="entry name" value="D_2_HYDROXYACID_DH_1"/>
    <property type="match status" value="1"/>
</dbReference>
<dbReference type="GO" id="GO:0051287">
    <property type="term" value="F:NAD binding"/>
    <property type="evidence" value="ECO:0007669"/>
    <property type="project" value="InterPro"/>
</dbReference>
<dbReference type="InterPro" id="IPR036291">
    <property type="entry name" value="NAD(P)-bd_dom_sf"/>
</dbReference>
<comment type="similarity">
    <text evidence="2 9">Belongs to the D-isomer specific 2-hydroxyacid dehydrogenase family.</text>
</comment>